<protein>
    <submittedName>
        <fullName evidence="1">Uncharacterized protein</fullName>
    </submittedName>
</protein>
<dbReference type="PROSITE" id="PS51257">
    <property type="entry name" value="PROKAR_LIPOPROTEIN"/>
    <property type="match status" value="1"/>
</dbReference>
<sequence length="392" mass="42799">MRRKTSLVILAAVAACIALAFVSKRERETLANSSAVAEDLAVLAQSLDAPLEGLGLAWLPDSALALKPIAANIGPDGGWLSAGRDGPYYALRRLDADAGEHSSTSSWTFTVQRGGGAEPKATHVTLPVDRKISMDAFIDHAMTVYARRLTKEPEVLANHFLRVEFAFRFRDRQAARALLADSVARAPQLSEPRIALALVDAADARTDGLRDLEHWAATAPSYRRRTDVALTHWMLHHTDEAIAAMREAMTLPLTAEKLQNLNASARAMPIAEMALAQRRYEATHDIAARLEEGEPDAYTRERFAHDWRALRAAALYHQGDHAAAVALVADGLVESDPFYRRGDDARPKLALAIRSNDSDAVEAWKPNGNADIIGTLFSGVNLVQRLGLPRPE</sequence>
<dbReference type="RefSeq" id="WP_146649366.1">
    <property type="nucleotide sequence ID" value="NZ_CP012333.1"/>
</dbReference>
<dbReference type="AlphaFoldDB" id="A0A0K1PXZ5"/>
<evidence type="ECO:0000313" key="1">
    <source>
        <dbReference type="EMBL" id="AKU98403.1"/>
    </source>
</evidence>
<name>A0A0K1PXZ5_9BACT</name>
<dbReference type="STRING" id="1391654.AKJ09_05067"/>
<organism evidence="1 2">
    <name type="scientific">Labilithrix luteola</name>
    <dbReference type="NCBI Taxonomy" id="1391654"/>
    <lineage>
        <taxon>Bacteria</taxon>
        <taxon>Pseudomonadati</taxon>
        <taxon>Myxococcota</taxon>
        <taxon>Polyangia</taxon>
        <taxon>Polyangiales</taxon>
        <taxon>Labilitrichaceae</taxon>
        <taxon>Labilithrix</taxon>
    </lineage>
</organism>
<dbReference type="EMBL" id="CP012333">
    <property type="protein sequence ID" value="AKU98403.1"/>
    <property type="molecule type" value="Genomic_DNA"/>
</dbReference>
<accession>A0A0K1PXZ5</accession>
<keyword evidence="2" id="KW-1185">Reference proteome</keyword>
<evidence type="ECO:0000313" key="2">
    <source>
        <dbReference type="Proteomes" id="UP000064967"/>
    </source>
</evidence>
<dbReference type="Proteomes" id="UP000064967">
    <property type="component" value="Chromosome"/>
</dbReference>
<reference evidence="1 2" key="1">
    <citation type="submission" date="2015-08" db="EMBL/GenBank/DDBJ databases">
        <authorList>
            <person name="Babu N.S."/>
            <person name="Beckwith C.J."/>
            <person name="Beseler K.G."/>
            <person name="Brison A."/>
            <person name="Carone J.V."/>
            <person name="Caskin T.P."/>
            <person name="Diamond M."/>
            <person name="Durham M.E."/>
            <person name="Foxe J.M."/>
            <person name="Go M."/>
            <person name="Henderson B.A."/>
            <person name="Jones I.B."/>
            <person name="McGettigan J.A."/>
            <person name="Micheletti S.J."/>
            <person name="Nasrallah M.E."/>
            <person name="Ortiz D."/>
            <person name="Piller C.R."/>
            <person name="Privatt S.R."/>
            <person name="Schneider S.L."/>
            <person name="Sharp S."/>
            <person name="Smith T.C."/>
            <person name="Stanton J.D."/>
            <person name="Ullery H.E."/>
            <person name="Wilson R.J."/>
            <person name="Serrano M.G."/>
            <person name="Buck G."/>
            <person name="Lee V."/>
            <person name="Wang Y."/>
            <person name="Carvalho R."/>
            <person name="Voegtly L."/>
            <person name="Shi R."/>
            <person name="Duckworth R."/>
            <person name="Johnson A."/>
            <person name="Loviza R."/>
            <person name="Walstead R."/>
            <person name="Shah Z."/>
            <person name="Kiflezghi M."/>
            <person name="Wade K."/>
            <person name="Ball S.L."/>
            <person name="Bradley K.W."/>
            <person name="Asai D.J."/>
            <person name="Bowman C.A."/>
            <person name="Russell D.A."/>
            <person name="Pope W.H."/>
            <person name="Jacobs-Sera D."/>
            <person name="Hendrix R.W."/>
            <person name="Hatfull G.F."/>
        </authorList>
    </citation>
    <scope>NUCLEOTIDE SEQUENCE [LARGE SCALE GENOMIC DNA]</scope>
    <source>
        <strain evidence="1 2">DSM 27648</strain>
    </source>
</reference>
<dbReference type="KEGG" id="llu:AKJ09_05067"/>
<proteinExistence type="predicted"/>
<gene>
    <name evidence="1" type="ORF">AKJ09_05067</name>
</gene>